<dbReference type="FunFam" id="1.10.1160.10:FF:000001">
    <property type="entry name" value="Glutamine--tRNA ligase"/>
    <property type="match status" value="1"/>
</dbReference>
<evidence type="ECO:0000256" key="9">
    <source>
        <dbReference type="RuleBase" id="RU363037"/>
    </source>
</evidence>
<dbReference type="Gene3D" id="3.40.50.620">
    <property type="entry name" value="HUPs"/>
    <property type="match status" value="1"/>
</dbReference>
<dbReference type="InterPro" id="IPR014729">
    <property type="entry name" value="Rossmann-like_a/b/a_fold"/>
</dbReference>
<evidence type="ECO:0000256" key="5">
    <source>
        <dbReference type="ARBA" id="ARBA00022840"/>
    </source>
</evidence>
<dbReference type="InterPro" id="IPR004514">
    <property type="entry name" value="Gln-tRNA-synth"/>
</dbReference>
<dbReference type="InterPro" id="IPR001412">
    <property type="entry name" value="aa-tRNA-synth_I_CS"/>
</dbReference>
<dbReference type="PRINTS" id="PR00987">
    <property type="entry name" value="TRNASYNTHGLU"/>
</dbReference>
<protein>
    <recommendedName>
        <fullName evidence="2">glutamine--tRNA ligase</fullName>
        <ecNumber evidence="2">6.1.1.18</ecNumber>
    </recommendedName>
</protein>
<evidence type="ECO:0000256" key="4">
    <source>
        <dbReference type="ARBA" id="ARBA00022741"/>
    </source>
</evidence>
<dbReference type="Gene3D" id="1.10.8.1290">
    <property type="entry name" value="Glutaminyl-tRNA synthetase, non-specific RNA binding region part 1, domain 1"/>
    <property type="match status" value="1"/>
</dbReference>
<name>A0A6B2KYY2_9EUKA</name>
<dbReference type="PANTHER" id="PTHR43097:SF4">
    <property type="entry name" value="GLUTAMINE--TRNA LIGASE"/>
    <property type="match status" value="1"/>
</dbReference>
<dbReference type="InterPro" id="IPR020059">
    <property type="entry name" value="Glu/Gln-tRNA-synth_Ib_codon-bd"/>
</dbReference>
<evidence type="ECO:0000313" key="14">
    <source>
        <dbReference type="EMBL" id="NDV29964.1"/>
    </source>
</evidence>
<keyword evidence="7 9" id="KW-0030">Aminoacyl-tRNA synthetase</keyword>
<feature type="domain" description="tRNA synthetases class I (E and Q) anti-codon binding" evidence="13">
    <location>
        <begin position="577"/>
        <end position="653"/>
    </location>
</feature>
<keyword evidence="3 9" id="KW-0436">Ligase</keyword>
<comment type="catalytic activity">
    <reaction evidence="8">
        <text>tRNA(Gln) + L-glutamine + ATP = L-glutaminyl-tRNA(Gln) + AMP + diphosphate</text>
        <dbReference type="Rhea" id="RHEA:20121"/>
        <dbReference type="Rhea" id="RHEA-COMP:9662"/>
        <dbReference type="Rhea" id="RHEA-COMP:9681"/>
        <dbReference type="ChEBI" id="CHEBI:30616"/>
        <dbReference type="ChEBI" id="CHEBI:33019"/>
        <dbReference type="ChEBI" id="CHEBI:58359"/>
        <dbReference type="ChEBI" id="CHEBI:78442"/>
        <dbReference type="ChEBI" id="CHEBI:78521"/>
        <dbReference type="ChEBI" id="CHEBI:456215"/>
        <dbReference type="EC" id="6.1.1.18"/>
    </reaction>
</comment>
<dbReference type="Pfam" id="PF03950">
    <property type="entry name" value="tRNA-synt_1c_C"/>
    <property type="match status" value="1"/>
</dbReference>
<evidence type="ECO:0000256" key="1">
    <source>
        <dbReference type="ARBA" id="ARBA00005594"/>
    </source>
</evidence>
<dbReference type="SUPFAM" id="SSF52374">
    <property type="entry name" value="Nucleotidylyl transferase"/>
    <property type="match status" value="1"/>
</dbReference>
<dbReference type="AlphaFoldDB" id="A0A6B2KYY2"/>
<dbReference type="SUPFAM" id="SSF50715">
    <property type="entry name" value="Ribosomal protein L25-like"/>
    <property type="match status" value="1"/>
</dbReference>
<dbReference type="InterPro" id="IPR007639">
    <property type="entry name" value="Gln-tRNA-synth_Ib_RNA-bd_N"/>
</dbReference>
<dbReference type="FunFam" id="3.40.50.620:FF:000037">
    <property type="entry name" value="Glutamine--tRNA ligase cytoplasmic"/>
    <property type="match status" value="1"/>
</dbReference>
<dbReference type="EMBL" id="GIBP01000995">
    <property type="protein sequence ID" value="NDV29964.1"/>
    <property type="molecule type" value="Transcribed_RNA"/>
</dbReference>
<dbReference type="InterPro" id="IPR050132">
    <property type="entry name" value="Gln/Glu-tRNA_Ligase"/>
</dbReference>
<evidence type="ECO:0000256" key="6">
    <source>
        <dbReference type="ARBA" id="ARBA00022917"/>
    </source>
</evidence>
<evidence type="ECO:0000256" key="3">
    <source>
        <dbReference type="ARBA" id="ARBA00022598"/>
    </source>
</evidence>
<dbReference type="Pfam" id="PF20974">
    <property type="entry name" value="tRNA-synt_1c_C2"/>
    <property type="match status" value="1"/>
</dbReference>
<dbReference type="Pfam" id="PF04558">
    <property type="entry name" value="tRNA_synt_1c_R1"/>
    <property type="match status" value="1"/>
</dbReference>
<dbReference type="CDD" id="cd00807">
    <property type="entry name" value="GlnRS_core"/>
    <property type="match status" value="1"/>
</dbReference>
<dbReference type="GO" id="GO:0006425">
    <property type="term" value="P:glutaminyl-tRNA aminoacylation"/>
    <property type="evidence" value="ECO:0007669"/>
    <property type="project" value="InterPro"/>
</dbReference>
<dbReference type="FunFam" id="2.40.240.10:FF:000040">
    <property type="entry name" value="Ribosomal protein L25/Gln-tRNA synthetase, anti-codon-binding domain-containing protein"/>
    <property type="match status" value="1"/>
</dbReference>
<proteinExistence type="inferred from homology"/>
<dbReference type="Gene3D" id="2.40.240.10">
    <property type="entry name" value="Ribosomal Protein L25, Chain P"/>
    <property type="match status" value="2"/>
</dbReference>
<keyword evidence="4 9" id="KW-0547">Nucleotide-binding</keyword>
<dbReference type="InterPro" id="IPR020058">
    <property type="entry name" value="Glu/Gln-tRNA-synth_Ib_cat-dom"/>
</dbReference>
<dbReference type="PROSITE" id="PS00178">
    <property type="entry name" value="AA_TRNA_LIGASE_I"/>
    <property type="match status" value="1"/>
</dbReference>
<dbReference type="InterPro" id="IPR000924">
    <property type="entry name" value="Glu/Gln-tRNA-synth"/>
</dbReference>
<evidence type="ECO:0000259" key="12">
    <source>
        <dbReference type="Pfam" id="PF04558"/>
    </source>
</evidence>
<accession>A0A6B2KYY2</accession>
<feature type="domain" description="Glutaminyl-tRNA synthetase class Ib non-specific RNA-binding" evidence="12">
    <location>
        <begin position="3"/>
        <end position="108"/>
    </location>
</feature>
<dbReference type="Pfam" id="PF00749">
    <property type="entry name" value="tRNA-synt_1c"/>
    <property type="match status" value="1"/>
</dbReference>
<feature type="domain" description="Glutamyl/glutaminyl-tRNA synthetase class Ib catalytic" evidence="10">
    <location>
        <begin position="157"/>
        <end position="461"/>
    </location>
</feature>
<dbReference type="GO" id="GO:0004819">
    <property type="term" value="F:glutamine-tRNA ligase activity"/>
    <property type="evidence" value="ECO:0007669"/>
    <property type="project" value="UniProtKB-EC"/>
</dbReference>
<evidence type="ECO:0000259" key="10">
    <source>
        <dbReference type="Pfam" id="PF00749"/>
    </source>
</evidence>
<dbReference type="NCBIfam" id="TIGR00440">
    <property type="entry name" value="glnS"/>
    <property type="match status" value="1"/>
</dbReference>
<dbReference type="InterPro" id="IPR020056">
    <property type="entry name" value="Rbsml_bL25/Gln-tRNA_synth_N"/>
</dbReference>
<organism evidence="14">
    <name type="scientific">Arcella intermedia</name>
    <dbReference type="NCBI Taxonomy" id="1963864"/>
    <lineage>
        <taxon>Eukaryota</taxon>
        <taxon>Amoebozoa</taxon>
        <taxon>Tubulinea</taxon>
        <taxon>Elardia</taxon>
        <taxon>Arcellinida</taxon>
        <taxon>Sphaerothecina</taxon>
        <taxon>Arcellidae</taxon>
        <taxon>Arcella</taxon>
    </lineage>
</organism>
<dbReference type="FunFam" id="3.90.800.10:FF:000001">
    <property type="entry name" value="Glutamine--tRNA ligase"/>
    <property type="match status" value="1"/>
</dbReference>
<evidence type="ECO:0000256" key="2">
    <source>
        <dbReference type="ARBA" id="ARBA00012836"/>
    </source>
</evidence>
<evidence type="ECO:0000256" key="7">
    <source>
        <dbReference type="ARBA" id="ARBA00023146"/>
    </source>
</evidence>
<evidence type="ECO:0000259" key="11">
    <source>
        <dbReference type="Pfam" id="PF03950"/>
    </source>
</evidence>
<dbReference type="InterPro" id="IPR011035">
    <property type="entry name" value="Ribosomal_bL25/Gln-tRNA_synth"/>
</dbReference>
<dbReference type="GO" id="GO:0005829">
    <property type="term" value="C:cytosol"/>
    <property type="evidence" value="ECO:0007669"/>
    <property type="project" value="TreeGrafter"/>
</dbReference>
<evidence type="ECO:0000259" key="13">
    <source>
        <dbReference type="Pfam" id="PF20974"/>
    </source>
</evidence>
<sequence length="679" mass="79046">MDLLMDIAFKFPPDAPKNRKFVLGEVMKDRVGVVQLTESLKYFKKIKDAPFDVSAWEKECGVGFVMSDEEIRKVLEEIIEEHKSELGAEPHKNGMIWKFIKAKMPFAAPSDVKNVLNSLGTKEKDSTRGEIAFPRPEDNVQLDPKLLAEHLKATGGKVVTRFPPEPNGYLHIGHAKSMHLNFGYAKRNEGICYMRFDDTNPETESTEYVNAIKEAVLWMGHKWDHLTYASDYFQQLYELAVELIKRGKAYVCHLTPEEIDEYRKQHKDSPWRNRTVEENLKLFNDMKVGKFEEGKATLRMKMDMQSTVSVMWDLVAYRIKYHHHHRSGDQWCIYPSYDFTHCLNDTLENITHSLCTLEFVDRRVSYNWLVDSLGLYRSVVWEYARLELTHTILSKRKLIKLVNEKYVKGWDDPRLPTIFGLRRRGYSSEGINNFCADIRVTRHNSLIPYEKLEEFVRQDLNKTSTRAFALLNPLKVTLRGWKKGNIEVKCLNVPGNEAKGYHTIPFGETFYIEQSDFKEVDEPDFYGLAFKSETPKVVKLKYVDLDIMVVDVNKDKNGLVTDIVVEIDPKSSGKHAIHWISPEPGKELRKAEIRNYSHLFLSDEPIKTFGEKWLEDINPNSLEVREAFVDSSCFLFRPFDRIQFERVGYYCVDPDSTPEKLVFNRTVTLKESKWKKAQE</sequence>
<dbReference type="EC" id="6.1.1.18" evidence="2"/>
<dbReference type="GO" id="GO:0005524">
    <property type="term" value="F:ATP binding"/>
    <property type="evidence" value="ECO:0007669"/>
    <property type="project" value="UniProtKB-KW"/>
</dbReference>
<dbReference type="InterPro" id="IPR049437">
    <property type="entry name" value="tRNA-synt_1c_C2"/>
</dbReference>
<keyword evidence="5 9" id="KW-0067">ATP-binding</keyword>
<feature type="domain" description="Glutamyl/glutaminyl-tRNA synthetase class Ib anti-codon binding" evidence="11">
    <location>
        <begin position="465"/>
        <end position="567"/>
    </location>
</feature>
<evidence type="ECO:0000256" key="8">
    <source>
        <dbReference type="ARBA" id="ARBA00048270"/>
    </source>
</evidence>
<comment type="similarity">
    <text evidence="1 9">Belongs to the class-I aminoacyl-tRNA synthetase family.</text>
</comment>
<dbReference type="PANTHER" id="PTHR43097">
    <property type="entry name" value="GLUTAMINE-TRNA LIGASE"/>
    <property type="match status" value="1"/>
</dbReference>
<reference evidence="14" key="1">
    <citation type="journal article" date="2020" name="J. Eukaryot. Microbiol.">
        <title>De novo Sequencing, Assembly and Annotation of the Transcriptome for the Free-Living Testate Amoeba Arcella intermedia.</title>
        <authorList>
            <person name="Ribeiro G.M."/>
            <person name="Porfirio-Sousa A.L."/>
            <person name="Maurer-Alcala X.X."/>
            <person name="Katz L.A."/>
            <person name="Lahr D.J.G."/>
        </authorList>
    </citation>
    <scope>NUCLEOTIDE SEQUENCE</scope>
</reference>
<dbReference type="InterPro" id="IPR042558">
    <property type="entry name" value="Gln-tRNA-synth_Ib_RNA-bd_N_1"/>
</dbReference>
<keyword evidence="6 9" id="KW-0648">Protein biosynthesis</keyword>